<reference evidence="2" key="1">
    <citation type="submission" date="2016-11" db="EMBL/GenBank/DDBJ databases">
        <title>The genome of Nicotiana attenuata.</title>
        <authorList>
            <person name="Xu S."/>
            <person name="Brockmoeller T."/>
            <person name="Gaquerel E."/>
            <person name="Navarro A."/>
            <person name="Kuhl H."/>
            <person name="Gase K."/>
            <person name="Ling Z."/>
            <person name="Zhou W."/>
            <person name="Kreitzer C."/>
            <person name="Stanke M."/>
            <person name="Tang H."/>
            <person name="Lyons E."/>
            <person name="Pandey P."/>
            <person name="Pandey S.P."/>
            <person name="Timmermann B."/>
            <person name="Baldwin I.T."/>
        </authorList>
    </citation>
    <scope>NUCLEOTIDE SEQUENCE [LARGE SCALE GENOMIC DNA]</scope>
    <source>
        <strain evidence="2">UT</strain>
    </source>
</reference>
<gene>
    <name evidence="2" type="ORF">A4A49_33445</name>
</gene>
<dbReference type="Proteomes" id="UP000187609">
    <property type="component" value="Unassembled WGS sequence"/>
</dbReference>
<keyword evidence="3" id="KW-1185">Reference proteome</keyword>
<protein>
    <submittedName>
        <fullName evidence="2">Uncharacterized protein</fullName>
    </submittedName>
</protein>
<organism evidence="2 3">
    <name type="scientific">Nicotiana attenuata</name>
    <name type="common">Coyote tobacco</name>
    <dbReference type="NCBI Taxonomy" id="49451"/>
    <lineage>
        <taxon>Eukaryota</taxon>
        <taxon>Viridiplantae</taxon>
        <taxon>Streptophyta</taxon>
        <taxon>Embryophyta</taxon>
        <taxon>Tracheophyta</taxon>
        <taxon>Spermatophyta</taxon>
        <taxon>Magnoliopsida</taxon>
        <taxon>eudicotyledons</taxon>
        <taxon>Gunneridae</taxon>
        <taxon>Pentapetalae</taxon>
        <taxon>asterids</taxon>
        <taxon>lamiids</taxon>
        <taxon>Solanales</taxon>
        <taxon>Solanaceae</taxon>
        <taxon>Nicotianoideae</taxon>
        <taxon>Nicotianeae</taxon>
        <taxon>Nicotiana</taxon>
    </lineage>
</organism>
<proteinExistence type="predicted"/>
<dbReference type="Gramene" id="OIS98249">
    <property type="protein sequence ID" value="OIS98249"/>
    <property type="gene ID" value="A4A49_33445"/>
</dbReference>
<feature type="region of interest" description="Disordered" evidence="1">
    <location>
        <begin position="1"/>
        <end position="23"/>
    </location>
</feature>
<feature type="region of interest" description="Disordered" evidence="1">
    <location>
        <begin position="60"/>
        <end position="132"/>
    </location>
</feature>
<evidence type="ECO:0000313" key="2">
    <source>
        <dbReference type="EMBL" id="OIS98249.1"/>
    </source>
</evidence>
<evidence type="ECO:0000313" key="3">
    <source>
        <dbReference type="Proteomes" id="UP000187609"/>
    </source>
</evidence>
<evidence type="ECO:0000256" key="1">
    <source>
        <dbReference type="SAM" id="MobiDB-lite"/>
    </source>
</evidence>
<feature type="compositionally biased region" description="Acidic residues" evidence="1">
    <location>
        <begin position="83"/>
        <end position="105"/>
    </location>
</feature>
<comment type="caution">
    <text evidence="2">The sequence shown here is derived from an EMBL/GenBank/DDBJ whole genome shotgun (WGS) entry which is preliminary data.</text>
</comment>
<dbReference type="AlphaFoldDB" id="A0A1J6I124"/>
<sequence length="161" mass="17572">MDISMQGENGQTMQQGAQPNVSYQQRDIHQANLNMQTSETNIGVDDGEVQNNYLKLISGTSLEEEQNNGVEYNMENGQQSDSSYEEDEGSEEVDYSDEISSEASDEYASVDSDGKVSEDSTDPVEEPNGATTDAQANILAETFCSQSLVDINVTSEFDNAI</sequence>
<accession>A0A1J6I124</accession>
<feature type="compositionally biased region" description="Polar residues" evidence="1">
    <location>
        <begin position="60"/>
        <end position="79"/>
    </location>
</feature>
<dbReference type="EMBL" id="MJEQ01037192">
    <property type="protein sequence ID" value="OIS98249.1"/>
    <property type="molecule type" value="Genomic_DNA"/>
</dbReference>
<name>A0A1J6I124_NICAT</name>